<evidence type="ECO:0000313" key="1">
    <source>
        <dbReference type="EMBL" id="KAJ0053528.1"/>
    </source>
</evidence>
<protein>
    <submittedName>
        <fullName evidence="1">Uncharacterized protein</fullName>
    </submittedName>
</protein>
<reference evidence="2" key="1">
    <citation type="journal article" date="2023" name="G3 (Bethesda)">
        <title>Genome assembly and association tests identify interacting loci associated with vigor, precocity, and sex in interspecific pistachio rootstocks.</title>
        <authorList>
            <person name="Palmer W."/>
            <person name="Jacygrad E."/>
            <person name="Sagayaradj S."/>
            <person name="Cavanaugh K."/>
            <person name="Han R."/>
            <person name="Bertier L."/>
            <person name="Beede B."/>
            <person name="Kafkas S."/>
            <person name="Golino D."/>
            <person name="Preece J."/>
            <person name="Michelmore R."/>
        </authorList>
    </citation>
    <scope>NUCLEOTIDE SEQUENCE [LARGE SCALE GENOMIC DNA]</scope>
</reference>
<accession>A0ACC0ZL53</accession>
<proteinExistence type="predicted"/>
<comment type="caution">
    <text evidence="1">The sequence shown here is derived from an EMBL/GenBank/DDBJ whole genome shotgun (WGS) entry which is preliminary data.</text>
</comment>
<keyword evidence="2" id="KW-1185">Reference proteome</keyword>
<dbReference type="Proteomes" id="UP001163603">
    <property type="component" value="Chromosome 1"/>
</dbReference>
<name>A0ACC0ZL53_9ROSI</name>
<gene>
    <name evidence="1" type="ORF">Pint_00313</name>
</gene>
<sequence length="1503" mass="161624">MEWQMRFLCFFSHQLLLIHVLIGLLAVTGEDQSDLYIVYLGDKIENRNSAILEDNDSVIDQSHIQILSSVKRSLGNPQTNAATAETEAKDSILYSYTKSFNAFAASLSKIEVEKLTQVDQVLSVFPNQYYKLCTTKSWDFIGLSQTARRDLRTESDIIVGLLDTGITPESESFKDTGFGPPPTKWRGSCKPYANFSGCNNKLIGAKYFKLDRKNDPLDILSPVDVDGHGTHTSSTILGNPIANASLYGLAEGTARGAVPNARVAVYKVCWMSSGCSNIDILAAFDAAIYDGVDVLSISLGGAVINYSSDAIAIGSFHALKRGIITVAAAGNDGPNLASINNHAPWITTVAASGINRQFRSNVELGNGKTVSGIGVDTFELEKKLYPLVNGADVAIDNNKTTKENARFCIDGSLNPTKVKGMLVYCQLLIWGADSVVKGIGGIGTIIGSDEFLDSAQIFMAPGTMVNYSVSDIITSYIQSTRKSEAVIQKTQEIEIPAPFIGSFSSRGPNPGTDRILKPDIAAPGVDILASYTPLQSLTGLKGDTQFSKFTIMSGTSMACPHVAGVAAYVKSFHPDWSPSAIKSAILTTAKPMSRKLDRLGEFAYGTGQLNPLEAVSPGLIYDSDYNAYIQFLCHVGYTGSSLAVLTGSKSTNCSSLIPGLGHDALNYPSMQVKLNLQRPTRTIFHRTVTNVGAAVSVYNASVTAPTGVEISVKPMSLSFTSTGQKLNFTVVVKANPMPVNTTRVLSGLLAASGDDQSNLYVVYLGDQLVNKDSLHLEDDDFMIDQSHIQILASVKLSLEPLSTYDIVENEAKESILYSYTKSFNAFAAKLSKDEVDKLMEMDQVLSVYPNQYHKLHTTKSWDFIGLPQTARRNLKVESNIIVGLLDSGITPESESFKDTGFGPPPTKWTGSCKQYANFSGCNNKLIGATYYKVDGRDDRNDILSPVDVQGHGTHTSSTAVGNHIANASLYGLAKGTARGAVPSARVAAYKVCWASLGCSDVDILAGFIAAIHDGVDVISISIGGISRRYSYDSIAIGSFHALKKGIITVAAAGNDGPTLASLSNHAPWLVTIAASGINRQFRSKVDLGNGQTVSGIGVDAFEPKQKLYPLVNGIDVATNDTEKSSARFCFAYSMDPTKVKGKLVYCQLLIRGADSVVKGIGGVGTIVESEQSLDTAQIFMAPGTMVNKSDGNIITSYINSTREPLAVIYKSQELEIPAPFIASFSSRGPNPGSKRTLKPDIAAPGVDILASYTPLKSLTGLEGDTQFSKFSILSGTSMACPHVAGVAAYVKSFHPSWSPSAIKSAILTSATPMNRRVDRLAEFSYGAGQVNPQEAVSPGLIYDTNRMGYIQFLCHEGYTGSSLAVIVGSKSVNCSSLIPGLGHDALNYPTMQVKLDKYHPTTAVFRRTVTNVGDPVSIYNATIKAPKGVNISVKPMSLFFSRSRQKRNFTIVVKASRKPIPASTKVHSGLLIWKSPRHVVRSPIVIYQEGFGKYKNKILIKHY</sequence>
<evidence type="ECO:0000313" key="2">
    <source>
        <dbReference type="Proteomes" id="UP001163603"/>
    </source>
</evidence>
<dbReference type="EMBL" id="CM047736">
    <property type="protein sequence ID" value="KAJ0053528.1"/>
    <property type="molecule type" value="Genomic_DNA"/>
</dbReference>
<organism evidence="1 2">
    <name type="scientific">Pistacia integerrima</name>
    <dbReference type="NCBI Taxonomy" id="434235"/>
    <lineage>
        <taxon>Eukaryota</taxon>
        <taxon>Viridiplantae</taxon>
        <taxon>Streptophyta</taxon>
        <taxon>Embryophyta</taxon>
        <taxon>Tracheophyta</taxon>
        <taxon>Spermatophyta</taxon>
        <taxon>Magnoliopsida</taxon>
        <taxon>eudicotyledons</taxon>
        <taxon>Gunneridae</taxon>
        <taxon>Pentapetalae</taxon>
        <taxon>rosids</taxon>
        <taxon>malvids</taxon>
        <taxon>Sapindales</taxon>
        <taxon>Anacardiaceae</taxon>
        <taxon>Pistacia</taxon>
    </lineage>
</organism>